<dbReference type="Proteomes" id="UP000178943">
    <property type="component" value="Unassembled WGS sequence"/>
</dbReference>
<sequence length="127" mass="13998">MDGEYVITGEKKQNIVLLKLDSSGTIVWQYFYGEITWWDYATSVEQDISESYIVTGLGHFNVPDLIVFYKIEMTSRNCNYRGSTALTTTASALTPAIPAIIIGAPDLGVAAPAFVVEAPAITRDGWW</sequence>
<evidence type="ECO:0008006" key="3">
    <source>
        <dbReference type="Google" id="ProtNLM"/>
    </source>
</evidence>
<gene>
    <name evidence="1" type="ORF">A2Y62_17475</name>
</gene>
<dbReference type="EMBL" id="MFGW01000091">
    <property type="protein sequence ID" value="OGF66468.1"/>
    <property type="molecule type" value="Genomic_DNA"/>
</dbReference>
<accession>A0A1F5VSZ1</accession>
<reference evidence="1 2" key="1">
    <citation type="journal article" date="2016" name="Nat. Commun.">
        <title>Thousands of microbial genomes shed light on interconnected biogeochemical processes in an aquifer system.</title>
        <authorList>
            <person name="Anantharaman K."/>
            <person name="Brown C.T."/>
            <person name="Hug L.A."/>
            <person name="Sharon I."/>
            <person name="Castelle C.J."/>
            <person name="Probst A.J."/>
            <person name="Thomas B.C."/>
            <person name="Singh A."/>
            <person name="Wilkins M.J."/>
            <person name="Karaoz U."/>
            <person name="Brodie E.L."/>
            <person name="Williams K.H."/>
            <person name="Hubbard S.S."/>
            <person name="Banfield J.F."/>
        </authorList>
    </citation>
    <scope>NUCLEOTIDE SEQUENCE [LARGE SCALE GENOMIC DNA]</scope>
</reference>
<name>A0A1F5VSZ1_9BACT</name>
<organism evidence="1 2">
    <name type="scientific">Candidatus Fischerbacteria bacterium RBG_13_37_8</name>
    <dbReference type="NCBI Taxonomy" id="1817863"/>
    <lineage>
        <taxon>Bacteria</taxon>
        <taxon>Candidatus Fischeribacteriota</taxon>
    </lineage>
</organism>
<comment type="caution">
    <text evidence="1">The sequence shown here is derived from an EMBL/GenBank/DDBJ whole genome shotgun (WGS) entry which is preliminary data.</text>
</comment>
<dbReference type="AlphaFoldDB" id="A0A1F5VSZ1"/>
<evidence type="ECO:0000313" key="1">
    <source>
        <dbReference type="EMBL" id="OGF66468.1"/>
    </source>
</evidence>
<evidence type="ECO:0000313" key="2">
    <source>
        <dbReference type="Proteomes" id="UP000178943"/>
    </source>
</evidence>
<protein>
    <recommendedName>
        <fullName evidence="3">Bulb-type lectin domain-containing protein</fullName>
    </recommendedName>
</protein>
<proteinExistence type="predicted"/>